<evidence type="ECO:0000313" key="5">
    <source>
        <dbReference type="Proteomes" id="UP000218165"/>
    </source>
</evidence>
<evidence type="ECO:0000256" key="1">
    <source>
        <dbReference type="ARBA" id="ARBA00022729"/>
    </source>
</evidence>
<dbReference type="PROSITE" id="PS51318">
    <property type="entry name" value="TAT"/>
    <property type="match status" value="1"/>
</dbReference>
<dbReference type="SUPFAM" id="SSF48230">
    <property type="entry name" value="Chondroitin AC/alginate lyase"/>
    <property type="match status" value="1"/>
</dbReference>
<reference evidence="5" key="1">
    <citation type="submission" date="2017-09" db="EMBL/GenBank/DDBJ databases">
        <title>Brachybacterium sp. VM2412.</title>
        <authorList>
            <person name="Tak E.J."/>
            <person name="Bae J.-W."/>
        </authorList>
    </citation>
    <scope>NUCLEOTIDE SEQUENCE [LARGE SCALE GENOMIC DNA]</scope>
    <source>
        <strain evidence="5">VM2412</strain>
    </source>
</reference>
<organism evidence="4 5">
    <name type="scientific">Brachybacterium vulturis</name>
    <dbReference type="NCBI Taxonomy" id="2017484"/>
    <lineage>
        <taxon>Bacteria</taxon>
        <taxon>Bacillati</taxon>
        <taxon>Actinomycetota</taxon>
        <taxon>Actinomycetes</taxon>
        <taxon>Micrococcales</taxon>
        <taxon>Dermabacteraceae</taxon>
        <taxon>Brachybacterium</taxon>
    </lineage>
</organism>
<dbReference type="AlphaFoldDB" id="A0A291GSI7"/>
<dbReference type="EMBL" id="CP023563">
    <property type="protein sequence ID" value="ATG53022.1"/>
    <property type="molecule type" value="Genomic_DNA"/>
</dbReference>
<protein>
    <recommendedName>
        <fullName evidence="3">Alginate lyase domain-containing protein</fullName>
    </recommendedName>
</protein>
<keyword evidence="5" id="KW-1185">Reference proteome</keyword>
<dbReference type="GO" id="GO:0042597">
    <property type="term" value="C:periplasmic space"/>
    <property type="evidence" value="ECO:0007669"/>
    <property type="project" value="InterPro"/>
</dbReference>
<accession>A0A291GSI7</accession>
<keyword evidence="2" id="KW-0456">Lyase</keyword>
<dbReference type="InterPro" id="IPR008397">
    <property type="entry name" value="Alginate_lyase_dom"/>
</dbReference>
<evidence type="ECO:0000256" key="2">
    <source>
        <dbReference type="ARBA" id="ARBA00023239"/>
    </source>
</evidence>
<gene>
    <name evidence="4" type="ORF">CFK38_16980</name>
</gene>
<name>A0A291GSI7_9MICO</name>
<sequence length="399" mass="44889">MQSWQNKWPRALQRSVTVVRRRTVLSLGLATSAVAVTSPYLSSPSAVATPPGHSLTAWLSHQDIQQLKHRVKKDASPTGAAWEQLVVAKRSADLARAADQTPVEALFYVGPYYETPPELLKLSHRFRWDAHAAYRLALSYAVTSNRKFAEAAKSLILRWQAIEEFSPKDDTPLVWANQFPEFCWAAEILRRNSPVWKKADEATFSDLIRRGMALDPSARSNNWGSWGVVLRLTSTAYLSDQHGFQSGVSRWKELLDSQFDDRGWQPEEIPRNGDTGNRGIVYTHFNLHPLTLAAEIASHNGIDLFNHRSRAGIRIADGAAVAMRWTVDPTRFSEDTGYWPDDYESYRVNGAIPSYSYGYGEILEPHFPNADFRSLAAQDRPLSFNWTGSILTVTHGVAF</sequence>
<dbReference type="Proteomes" id="UP000218165">
    <property type="component" value="Chromosome"/>
</dbReference>
<dbReference type="InterPro" id="IPR006311">
    <property type="entry name" value="TAT_signal"/>
</dbReference>
<evidence type="ECO:0000313" key="4">
    <source>
        <dbReference type="EMBL" id="ATG53022.1"/>
    </source>
</evidence>
<dbReference type="Pfam" id="PF05426">
    <property type="entry name" value="Alginate_lyase"/>
    <property type="match status" value="1"/>
</dbReference>
<proteinExistence type="predicted"/>
<evidence type="ECO:0000259" key="3">
    <source>
        <dbReference type="Pfam" id="PF05426"/>
    </source>
</evidence>
<feature type="domain" description="Alginate lyase" evidence="3">
    <location>
        <begin position="109"/>
        <end position="332"/>
    </location>
</feature>
<dbReference type="GO" id="GO:0016829">
    <property type="term" value="F:lyase activity"/>
    <property type="evidence" value="ECO:0007669"/>
    <property type="project" value="UniProtKB-KW"/>
</dbReference>
<dbReference type="KEGG" id="brz:CFK38_16980"/>
<dbReference type="InterPro" id="IPR008929">
    <property type="entry name" value="Chondroitin_lyas"/>
</dbReference>
<dbReference type="Gene3D" id="1.50.10.100">
    <property type="entry name" value="Chondroitin AC/alginate lyase"/>
    <property type="match status" value="1"/>
</dbReference>
<keyword evidence="1" id="KW-0732">Signal</keyword>